<feature type="region of interest" description="Disordered" evidence="1">
    <location>
        <begin position="26"/>
        <end position="87"/>
    </location>
</feature>
<feature type="chain" id="PRO_5012372741" evidence="2">
    <location>
        <begin position="25"/>
        <end position="363"/>
    </location>
</feature>
<evidence type="ECO:0000313" key="4">
    <source>
        <dbReference type="Proteomes" id="UP000193467"/>
    </source>
</evidence>
<feature type="region of interest" description="Disordered" evidence="1">
    <location>
        <begin position="300"/>
        <end position="345"/>
    </location>
</feature>
<accession>A0A1Y2FWU9</accession>
<dbReference type="InParanoid" id="A0A1Y2FWU9"/>
<comment type="caution">
    <text evidence="3">The sequence shown here is derived from an EMBL/GenBank/DDBJ whole genome shotgun (WGS) entry which is preliminary data.</text>
</comment>
<feature type="compositionally biased region" description="Basic residues" evidence="1">
    <location>
        <begin position="30"/>
        <end position="45"/>
    </location>
</feature>
<keyword evidence="4" id="KW-1185">Reference proteome</keyword>
<protein>
    <submittedName>
        <fullName evidence="3">Uncharacterized protein</fullName>
    </submittedName>
</protein>
<evidence type="ECO:0000256" key="1">
    <source>
        <dbReference type="SAM" id="MobiDB-lite"/>
    </source>
</evidence>
<reference evidence="3 4" key="1">
    <citation type="submission" date="2016-07" db="EMBL/GenBank/DDBJ databases">
        <title>Pervasive Adenine N6-methylation of Active Genes in Fungi.</title>
        <authorList>
            <consortium name="DOE Joint Genome Institute"/>
            <person name="Mondo S.J."/>
            <person name="Dannebaum R.O."/>
            <person name="Kuo R.C."/>
            <person name="Labutti K."/>
            <person name="Haridas S."/>
            <person name="Kuo A."/>
            <person name="Salamov A."/>
            <person name="Ahrendt S.R."/>
            <person name="Lipzen A."/>
            <person name="Sullivan W."/>
            <person name="Andreopoulos W.B."/>
            <person name="Clum A."/>
            <person name="Lindquist E."/>
            <person name="Daum C."/>
            <person name="Ramamoorthy G.K."/>
            <person name="Gryganskyi A."/>
            <person name="Culley D."/>
            <person name="Magnuson J.K."/>
            <person name="James T.Y."/>
            <person name="O'Malley M.A."/>
            <person name="Stajich J.E."/>
            <person name="Spatafora J.W."/>
            <person name="Visel A."/>
            <person name="Grigoriev I.V."/>
        </authorList>
    </citation>
    <scope>NUCLEOTIDE SEQUENCE [LARGE SCALE GENOMIC DNA]</scope>
    <source>
        <strain evidence="3 4">62-1032</strain>
    </source>
</reference>
<evidence type="ECO:0000313" key="3">
    <source>
        <dbReference type="EMBL" id="ORY88512.1"/>
    </source>
</evidence>
<feature type="compositionally biased region" description="Basic residues" evidence="1">
    <location>
        <begin position="145"/>
        <end position="165"/>
    </location>
</feature>
<feature type="compositionally biased region" description="Low complexity" evidence="1">
    <location>
        <begin position="247"/>
        <end position="268"/>
    </location>
</feature>
<keyword evidence="2" id="KW-0732">Signal</keyword>
<evidence type="ECO:0000256" key="2">
    <source>
        <dbReference type="SAM" id="SignalP"/>
    </source>
</evidence>
<organism evidence="3 4">
    <name type="scientific">Leucosporidium creatinivorum</name>
    <dbReference type="NCBI Taxonomy" id="106004"/>
    <lineage>
        <taxon>Eukaryota</taxon>
        <taxon>Fungi</taxon>
        <taxon>Dikarya</taxon>
        <taxon>Basidiomycota</taxon>
        <taxon>Pucciniomycotina</taxon>
        <taxon>Microbotryomycetes</taxon>
        <taxon>Leucosporidiales</taxon>
        <taxon>Leucosporidium</taxon>
    </lineage>
</organism>
<gene>
    <name evidence="3" type="ORF">BCR35DRAFT_351018</name>
</gene>
<feature type="compositionally biased region" description="Low complexity" evidence="1">
    <location>
        <begin position="307"/>
        <end position="329"/>
    </location>
</feature>
<dbReference type="Proteomes" id="UP000193467">
    <property type="component" value="Unassembled WGS sequence"/>
</dbReference>
<feature type="region of interest" description="Disordered" evidence="1">
    <location>
        <begin position="132"/>
        <end position="167"/>
    </location>
</feature>
<dbReference type="OrthoDB" id="2529858at2759"/>
<dbReference type="EMBL" id="MCGR01000010">
    <property type="protein sequence ID" value="ORY88512.1"/>
    <property type="molecule type" value="Genomic_DNA"/>
</dbReference>
<proteinExistence type="predicted"/>
<sequence length="363" mass="37364">MLASPTSLFSFLATVAILANEAQALPTRRSTSHLSRRAQRPKGLRRSPDGLSFSGRAKRTTTGDHSIIVDASASTSTDPSSSAGGIKNSTINLTVISKREAEHSSIFARVVRSLFGGSSEPLTAAPIVEKRRPSPAAVHPSSHQGTRRHAKAGKALREKRSKPAARKVERALEERAGLYQTDLSEQQSIYRAAVAALNDPTATSSSTEAFSTNAAPVVNAVVSGSAVSSSVVVDATATSSPIANPKSTLLAASSPSAPASAASPSATDASLEPITLTMTLIPAGPGGAYIDQAALPSSSTSADPIVSASPSPRSASSSAEFASTTAGSAPASFRKARRSPNQVAARAVHAHAEKREWVKVAHF</sequence>
<feature type="region of interest" description="Disordered" evidence="1">
    <location>
        <begin position="243"/>
        <end position="268"/>
    </location>
</feature>
<dbReference type="AlphaFoldDB" id="A0A1Y2FWU9"/>
<name>A0A1Y2FWU9_9BASI</name>
<feature type="compositionally biased region" description="Low complexity" evidence="1">
    <location>
        <begin position="70"/>
        <end position="83"/>
    </location>
</feature>
<feature type="signal peptide" evidence="2">
    <location>
        <begin position="1"/>
        <end position="24"/>
    </location>
</feature>